<dbReference type="RefSeq" id="WP_152306869.1">
    <property type="nucleotide sequence ID" value="NZ_CP043617.1"/>
</dbReference>
<evidence type="ECO:0000313" key="2">
    <source>
        <dbReference type="Proteomes" id="UP000326944"/>
    </source>
</evidence>
<accession>A0A5P8NZP5</accession>
<dbReference type="KEGG" id="sulg:FJR48_04000"/>
<name>A0A5P8NZP5_9BACT</name>
<protein>
    <submittedName>
        <fullName evidence="1">Uncharacterized protein</fullName>
    </submittedName>
</protein>
<organism evidence="1 2">
    <name type="scientific">Sulfurimonas lithotrophica</name>
    <dbReference type="NCBI Taxonomy" id="2590022"/>
    <lineage>
        <taxon>Bacteria</taxon>
        <taxon>Pseudomonadati</taxon>
        <taxon>Campylobacterota</taxon>
        <taxon>Epsilonproteobacteria</taxon>
        <taxon>Campylobacterales</taxon>
        <taxon>Sulfurimonadaceae</taxon>
        <taxon>Sulfurimonas</taxon>
    </lineage>
</organism>
<dbReference type="AlphaFoldDB" id="A0A5P8NZP5"/>
<dbReference type="Proteomes" id="UP000326944">
    <property type="component" value="Chromosome"/>
</dbReference>
<reference evidence="1 2" key="1">
    <citation type="submission" date="2019-09" db="EMBL/GenBank/DDBJ databases">
        <title>Sulfurimonas gotlandica sp. nov., a chemoautotrophic and psychrotolerant epsilonproteobacterium isolated from a pelagic redoxcline, and an emended description of the genus Sulfurimonas.</title>
        <authorList>
            <person name="Wang S."/>
            <person name="Jiang L."/>
            <person name="Shao S."/>
        </authorList>
    </citation>
    <scope>NUCLEOTIDE SEQUENCE [LARGE SCALE GENOMIC DNA]</scope>
    <source>
        <strain evidence="1 2">GYSZ_1</strain>
    </source>
</reference>
<gene>
    <name evidence="1" type="ORF">FJR48_04000</name>
</gene>
<evidence type="ECO:0000313" key="1">
    <source>
        <dbReference type="EMBL" id="QFR48926.1"/>
    </source>
</evidence>
<sequence>MLKNISMVQLMQQDIYTACKTARHKESKMYESQIVEVEDFNFCHYINHFEDYEKDIHLTYEEMFESNDTTIAYEEYEEFTEF</sequence>
<dbReference type="EMBL" id="CP043617">
    <property type="protein sequence ID" value="QFR48926.1"/>
    <property type="molecule type" value="Genomic_DNA"/>
</dbReference>
<keyword evidence="2" id="KW-1185">Reference proteome</keyword>
<proteinExistence type="predicted"/>